<proteinExistence type="predicted"/>
<accession>A0A433RUW0</accession>
<evidence type="ECO:0000313" key="2">
    <source>
        <dbReference type="Proteomes" id="UP000288623"/>
    </source>
</evidence>
<dbReference type="Proteomes" id="UP000288623">
    <property type="component" value="Unassembled WGS sequence"/>
</dbReference>
<keyword evidence="2" id="KW-1185">Reference proteome</keyword>
<dbReference type="RefSeq" id="WP_158621008.1">
    <property type="nucleotide sequence ID" value="NZ_JTFC01000029.1"/>
</dbReference>
<evidence type="ECO:0000313" key="1">
    <source>
        <dbReference type="EMBL" id="RUS57077.1"/>
    </source>
</evidence>
<dbReference type="EMBL" id="JTFC01000029">
    <property type="protein sequence ID" value="RUS57077.1"/>
    <property type="molecule type" value="Genomic_DNA"/>
</dbReference>
<reference evidence="1 2" key="1">
    <citation type="submission" date="2014-11" db="EMBL/GenBank/DDBJ databases">
        <title>Genome sequence and analysis of novel Kurthia sp.</title>
        <authorList>
            <person name="Lawson J.N."/>
            <person name="Gonzalez J.E."/>
            <person name="Rinauldi L."/>
            <person name="Xuan Z."/>
            <person name="Firman A."/>
            <person name="Shaddox L."/>
            <person name="Trudeau A."/>
            <person name="Shah S."/>
            <person name="Reiman D."/>
        </authorList>
    </citation>
    <scope>NUCLEOTIDE SEQUENCE [LARGE SCALE GENOMIC DNA]</scope>
    <source>
        <strain evidence="1 2">3B1D</strain>
    </source>
</reference>
<organism evidence="1 2">
    <name type="scientific">Candidatus Kurthia intestinigallinarum</name>
    <dbReference type="NCBI Taxonomy" id="1562256"/>
    <lineage>
        <taxon>Bacteria</taxon>
        <taxon>Bacillati</taxon>
        <taxon>Bacillota</taxon>
        <taxon>Bacilli</taxon>
        <taxon>Bacillales</taxon>
        <taxon>Caryophanaceae</taxon>
        <taxon>Kurthia</taxon>
    </lineage>
</organism>
<dbReference type="InterPro" id="IPR016630">
    <property type="entry name" value="UCP015278"/>
</dbReference>
<name>A0A433RUW0_9BACL</name>
<gene>
    <name evidence="1" type="ORF">QI30_08420</name>
</gene>
<dbReference type="AlphaFoldDB" id="A0A433RUW0"/>
<dbReference type="Pfam" id="PF10004">
    <property type="entry name" value="DUF2247"/>
    <property type="match status" value="1"/>
</dbReference>
<comment type="caution">
    <text evidence="1">The sequence shown here is derived from an EMBL/GenBank/DDBJ whole genome shotgun (WGS) entry which is preliminary data.</text>
</comment>
<sequence>MDKELILEIPSNHTEAAIVPFSFFINETTLNWNELYFGVETGFLTLQHVVEKAEMEASTQQDVPESVLEASFLLKDEEDEIEKALQNLIKQGVIVKQCLEDAEFLQKCKRKFLYIIMLWLYQQNCESISVSNATLYRLIWNFKGGFSDATYEFEHAVSTMDVDAAFLEVWAAYLKEEKELKRI</sequence>
<protein>
    <submittedName>
        <fullName evidence="1">Uncharacterized protein</fullName>
    </submittedName>
</protein>